<gene>
    <name evidence="1" type="ORF">GW7_02201</name>
</gene>
<dbReference type="InParanoid" id="G5B986"/>
<name>G5B986_HETGA</name>
<protein>
    <submittedName>
        <fullName evidence="1">Protein deltex-2</fullName>
    </submittedName>
</protein>
<dbReference type="AlphaFoldDB" id="G5B986"/>
<reference evidence="1 2" key="1">
    <citation type="journal article" date="2011" name="Nature">
        <title>Genome sequencing reveals insights into physiology and longevity of the naked mole rat.</title>
        <authorList>
            <person name="Kim E.B."/>
            <person name="Fang X."/>
            <person name="Fushan A.A."/>
            <person name="Huang Z."/>
            <person name="Lobanov A.V."/>
            <person name="Han L."/>
            <person name="Marino S.M."/>
            <person name="Sun X."/>
            <person name="Turanov A.A."/>
            <person name="Yang P."/>
            <person name="Yim S.H."/>
            <person name="Zhao X."/>
            <person name="Kasaikina M.V."/>
            <person name="Stoletzki N."/>
            <person name="Peng C."/>
            <person name="Polak P."/>
            <person name="Xiong Z."/>
            <person name="Kiezun A."/>
            <person name="Zhu Y."/>
            <person name="Chen Y."/>
            <person name="Kryukov G.V."/>
            <person name="Zhang Q."/>
            <person name="Peshkin L."/>
            <person name="Yang L."/>
            <person name="Bronson R.T."/>
            <person name="Buffenstein R."/>
            <person name="Wang B."/>
            <person name="Han C."/>
            <person name="Li Q."/>
            <person name="Chen L."/>
            <person name="Zhao W."/>
            <person name="Sunyaev S.R."/>
            <person name="Park T.J."/>
            <person name="Zhang G."/>
            <person name="Wang J."/>
            <person name="Gladyshev V.N."/>
        </authorList>
    </citation>
    <scope>NUCLEOTIDE SEQUENCE [LARGE SCALE GENOMIC DNA]</scope>
</reference>
<dbReference type="GO" id="GO:0016567">
    <property type="term" value="P:protein ubiquitination"/>
    <property type="evidence" value="ECO:0007669"/>
    <property type="project" value="UniProtKB-UniPathway"/>
</dbReference>
<organism evidence="1 2">
    <name type="scientific">Heterocephalus glaber</name>
    <name type="common">Naked mole rat</name>
    <dbReference type="NCBI Taxonomy" id="10181"/>
    <lineage>
        <taxon>Eukaryota</taxon>
        <taxon>Metazoa</taxon>
        <taxon>Chordata</taxon>
        <taxon>Craniata</taxon>
        <taxon>Vertebrata</taxon>
        <taxon>Euteleostomi</taxon>
        <taxon>Mammalia</taxon>
        <taxon>Eutheria</taxon>
        <taxon>Euarchontoglires</taxon>
        <taxon>Glires</taxon>
        <taxon>Rodentia</taxon>
        <taxon>Hystricomorpha</taxon>
        <taxon>Bathyergidae</taxon>
        <taxon>Heterocephalus</taxon>
    </lineage>
</organism>
<dbReference type="EMBL" id="JH169057">
    <property type="protein sequence ID" value="EHB05847.1"/>
    <property type="molecule type" value="Genomic_DNA"/>
</dbReference>
<dbReference type="SUPFAM" id="SSF57850">
    <property type="entry name" value="RING/U-box"/>
    <property type="match status" value="1"/>
</dbReference>
<evidence type="ECO:0000313" key="2">
    <source>
        <dbReference type="Proteomes" id="UP000006813"/>
    </source>
</evidence>
<dbReference type="UniPathway" id="UPA00143"/>
<dbReference type="Proteomes" id="UP000006813">
    <property type="component" value="Unassembled WGS sequence"/>
</dbReference>
<evidence type="ECO:0000313" key="1">
    <source>
        <dbReference type="EMBL" id="EHB05847.1"/>
    </source>
</evidence>
<dbReference type="InterPro" id="IPR013083">
    <property type="entry name" value="Znf_RING/FYVE/PHD"/>
</dbReference>
<sequence length="97" mass="10618">MVQQALVAGAPKLEPEQMIRNYTEELKTPLDEDCMICMEKLFVVSGYSDVTDSKTLGPVAVGCFPKSSHAFHLLCLLAMYCNGNKDSSLQSPSCKTI</sequence>
<proteinExistence type="predicted"/>
<dbReference type="Gene3D" id="3.30.40.10">
    <property type="entry name" value="Zinc/RING finger domain, C3HC4 (zinc finger)"/>
    <property type="match status" value="1"/>
</dbReference>
<dbReference type="FunFam" id="3.30.40.10:FF:000097">
    <property type="entry name" value="E3 ubiquitin-protein ligase DTX4"/>
    <property type="match status" value="1"/>
</dbReference>
<accession>G5B986</accession>